<organism evidence="10 11">
    <name type="scientific">Candidatus Ruania gallistercoris</name>
    <dbReference type="NCBI Taxonomy" id="2838746"/>
    <lineage>
        <taxon>Bacteria</taxon>
        <taxon>Bacillati</taxon>
        <taxon>Actinomycetota</taxon>
        <taxon>Actinomycetes</taxon>
        <taxon>Micrococcales</taxon>
        <taxon>Ruaniaceae</taxon>
        <taxon>Ruania</taxon>
    </lineage>
</organism>
<evidence type="ECO:0000256" key="7">
    <source>
        <dbReference type="RuleBase" id="RU363032"/>
    </source>
</evidence>
<evidence type="ECO:0000256" key="3">
    <source>
        <dbReference type="ARBA" id="ARBA00022475"/>
    </source>
</evidence>
<feature type="transmembrane region" description="Helical" evidence="7">
    <location>
        <begin position="134"/>
        <end position="155"/>
    </location>
</feature>
<evidence type="ECO:0000256" key="2">
    <source>
        <dbReference type="ARBA" id="ARBA00022448"/>
    </source>
</evidence>
<feature type="transmembrane region" description="Helical" evidence="7">
    <location>
        <begin position="35"/>
        <end position="61"/>
    </location>
</feature>
<evidence type="ECO:0000256" key="5">
    <source>
        <dbReference type="ARBA" id="ARBA00022989"/>
    </source>
</evidence>
<feature type="transmembrane region" description="Helical" evidence="7">
    <location>
        <begin position="97"/>
        <end position="122"/>
    </location>
</feature>
<name>A0A9D2EGS7_9MICO</name>
<keyword evidence="4 7" id="KW-0812">Transmembrane</keyword>
<dbReference type="SUPFAM" id="SSF161098">
    <property type="entry name" value="MetI-like"/>
    <property type="match status" value="1"/>
</dbReference>
<comment type="subcellular location">
    <subcellularLocation>
        <location evidence="1 7">Cell membrane</location>
        <topology evidence="1 7">Multi-pass membrane protein</topology>
    </subcellularLocation>
</comment>
<dbReference type="Proteomes" id="UP000824037">
    <property type="component" value="Unassembled WGS sequence"/>
</dbReference>
<dbReference type="InterPro" id="IPR000515">
    <property type="entry name" value="MetI-like"/>
</dbReference>
<comment type="similarity">
    <text evidence="7">Belongs to the binding-protein-dependent transport system permease family.</text>
</comment>
<feature type="transmembrane region" description="Helical" evidence="7">
    <location>
        <begin position="303"/>
        <end position="323"/>
    </location>
</feature>
<proteinExistence type="inferred from homology"/>
<feature type="transmembrane region" description="Helical" evidence="7">
    <location>
        <begin position="192"/>
        <end position="215"/>
    </location>
</feature>
<feature type="domain" description="ABC transmembrane type-1" evidence="9">
    <location>
        <begin position="97"/>
        <end position="319"/>
    </location>
</feature>
<dbReference type="AlphaFoldDB" id="A0A9D2EGS7"/>
<dbReference type="Pfam" id="PF00528">
    <property type="entry name" value="BPD_transp_1"/>
    <property type="match status" value="1"/>
</dbReference>
<reference evidence="10" key="2">
    <citation type="submission" date="2021-04" db="EMBL/GenBank/DDBJ databases">
        <authorList>
            <person name="Gilroy R."/>
        </authorList>
    </citation>
    <scope>NUCLEOTIDE SEQUENCE</scope>
    <source>
        <strain evidence="10">ChiGjej4B4-7305</strain>
    </source>
</reference>
<comment type="caution">
    <text evidence="10">The sequence shown here is derived from an EMBL/GenBank/DDBJ whole genome shotgun (WGS) entry which is preliminary data.</text>
</comment>
<protein>
    <submittedName>
        <fullName evidence="10">Sugar ABC transporter permease</fullName>
    </submittedName>
</protein>
<dbReference type="GO" id="GO:0005886">
    <property type="term" value="C:plasma membrane"/>
    <property type="evidence" value="ECO:0007669"/>
    <property type="project" value="UniProtKB-SubCell"/>
</dbReference>
<gene>
    <name evidence="10" type="ORF">H9815_16300</name>
</gene>
<evidence type="ECO:0000313" key="11">
    <source>
        <dbReference type="Proteomes" id="UP000824037"/>
    </source>
</evidence>
<keyword evidence="5 7" id="KW-1133">Transmembrane helix</keyword>
<accession>A0A9D2EGS7</accession>
<keyword evidence="2 7" id="KW-0813">Transport</keyword>
<evidence type="ECO:0000313" key="10">
    <source>
        <dbReference type="EMBL" id="HIZ37339.1"/>
    </source>
</evidence>
<feature type="region of interest" description="Disordered" evidence="8">
    <location>
        <begin position="1"/>
        <end position="22"/>
    </location>
</feature>
<reference evidence="10" key="1">
    <citation type="journal article" date="2021" name="PeerJ">
        <title>Extensive microbial diversity within the chicken gut microbiome revealed by metagenomics and culture.</title>
        <authorList>
            <person name="Gilroy R."/>
            <person name="Ravi A."/>
            <person name="Getino M."/>
            <person name="Pursley I."/>
            <person name="Horton D.L."/>
            <person name="Alikhan N.F."/>
            <person name="Baker D."/>
            <person name="Gharbi K."/>
            <person name="Hall N."/>
            <person name="Watson M."/>
            <person name="Adriaenssens E.M."/>
            <person name="Foster-Nyarko E."/>
            <person name="Jarju S."/>
            <person name="Secka A."/>
            <person name="Antonio M."/>
            <person name="Oren A."/>
            <person name="Chaudhuri R.R."/>
            <person name="La Ragione R."/>
            <person name="Hildebrand F."/>
            <person name="Pallen M.J."/>
        </authorList>
    </citation>
    <scope>NUCLEOTIDE SEQUENCE</scope>
    <source>
        <strain evidence="10">ChiGjej4B4-7305</strain>
    </source>
</reference>
<evidence type="ECO:0000256" key="4">
    <source>
        <dbReference type="ARBA" id="ARBA00022692"/>
    </source>
</evidence>
<dbReference type="CDD" id="cd06261">
    <property type="entry name" value="TM_PBP2"/>
    <property type="match status" value="1"/>
</dbReference>
<feature type="compositionally biased region" description="Low complexity" evidence="8">
    <location>
        <begin position="1"/>
        <end position="14"/>
    </location>
</feature>
<dbReference type="InterPro" id="IPR035906">
    <property type="entry name" value="MetI-like_sf"/>
</dbReference>
<keyword evidence="3" id="KW-1003">Cell membrane</keyword>
<evidence type="ECO:0000259" key="9">
    <source>
        <dbReference type="PROSITE" id="PS50928"/>
    </source>
</evidence>
<dbReference type="Gene3D" id="1.10.3720.10">
    <property type="entry name" value="MetI-like"/>
    <property type="match status" value="1"/>
</dbReference>
<evidence type="ECO:0000256" key="6">
    <source>
        <dbReference type="ARBA" id="ARBA00023136"/>
    </source>
</evidence>
<dbReference type="PANTHER" id="PTHR30193:SF41">
    <property type="entry name" value="DIACETYLCHITOBIOSE UPTAKE SYSTEM PERMEASE PROTEIN NGCF"/>
    <property type="match status" value="1"/>
</dbReference>
<dbReference type="InterPro" id="IPR051393">
    <property type="entry name" value="ABC_transporter_permease"/>
</dbReference>
<dbReference type="PANTHER" id="PTHR30193">
    <property type="entry name" value="ABC TRANSPORTER PERMEASE PROTEIN"/>
    <property type="match status" value="1"/>
</dbReference>
<sequence>MAQQSTAPARSRPAATPPAPRAGRKVRRHAWWTPYAFLAPFLAIFGTFVAFPAVLGIWMSFHDWDYLLPNKPFVGLDNYLDLFNSATSAFSRFWEGMLATGTFVVASVPLLIVLPLLMALLLNRKFPGRTFMRAVIFMPYVLGVAVVGVLFRFILDPNIGILNFLIESSGLIHVFGLFGVDAPIPWITAQPWAWISLVGLTVWWTLGFNTIIYIAGLQDIPTELYDAAKVDGASSGQQFRHVTLPGLRPVMVFIVTLTVLASANMFGQSDLVTAGGPGDSTRTVLMVILDEGLSAYRMGSAAAMGYLLSVVLGIISIINFLALRDKDRPRRRRRRTAL</sequence>
<evidence type="ECO:0000256" key="1">
    <source>
        <dbReference type="ARBA" id="ARBA00004651"/>
    </source>
</evidence>
<dbReference type="GO" id="GO:0055085">
    <property type="term" value="P:transmembrane transport"/>
    <property type="evidence" value="ECO:0007669"/>
    <property type="project" value="InterPro"/>
</dbReference>
<evidence type="ECO:0000256" key="8">
    <source>
        <dbReference type="SAM" id="MobiDB-lite"/>
    </source>
</evidence>
<keyword evidence="6 7" id="KW-0472">Membrane</keyword>
<dbReference type="EMBL" id="DXBY01000278">
    <property type="protein sequence ID" value="HIZ37339.1"/>
    <property type="molecule type" value="Genomic_DNA"/>
</dbReference>
<dbReference type="PROSITE" id="PS50928">
    <property type="entry name" value="ABC_TM1"/>
    <property type="match status" value="1"/>
</dbReference>